<evidence type="ECO:0000259" key="9">
    <source>
        <dbReference type="Pfam" id="PF12704"/>
    </source>
</evidence>
<evidence type="ECO:0000256" key="1">
    <source>
        <dbReference type="ARBA" id="ARBA00004651"/>
    </source>
</evidence>
<evidence type="ECO:0000256" key="3">
    <source>
        <dbReference type="ARBA" id="ARBA00022692"/>
    </source>
</evidence>
<organism evidence="10 11">
    <name type="scientific">Candidatus Magasanikbacteria bacterium CG_4_10_14_0_8_um_filter_32_14</name>
    <dbReference type="NCBI Taxonomy" id="1974640"/>
    <lineage>
        <taxon>Bacteria</taxon>
        <taxon>Candidatus Magasanikiibacteriota</taxon>
    </lineage>
</organism>
<keyword evidence="3 7" id="KW-0812">Transmembrane</keyword>
<feature type="transmembrane region" description="Helical" evidence="7">
    <location>
        <begin position="36"/>
        <end position="60"/>
    </location>
</feature>
<dbReference type="PANTHER" id="PTHR30572:SF4">
    <property type="entry name" value="ABC TRANSPORTER PERMEASE YTRF"/>
    <property type="match status" value="1"/>
</dbReference>
<comment type="subcellular location">
    <subcellularLocation>
        <location evidence="1">Cell membrane</location>
        <topology evidence="1">Multi-pass membrane protein</topology>
    </subcellularLocation>
</comment>
<evidence type="ECO:0000256" key="7">
    <source>
        <dbReference type="SAM" id="Phobius"/>
    </source>
</evidence>
<evidence type="ECO:0000313" key="10">
    <source>
        <dbReference type="EMBL" id="PIY93638.1"/>
    </source>
</evidence>
<reference evidence="11" key="1">
    <citation type="submission" date="2017-09" db="EMBL/GenBank/DDBJ databases">
        <title>Depth-based differentiation of microbial function through sediment-hosted aquifers and enrichment of novel symbionts in the deep terrestrial subsurface.</title>
        <authorList>
            <person name="Probst A.J."/>
            <person name="Ladd B."/>
            <person name="Jarett J.K."/>
            <person name="Geller-Mcgrath D.E."/>
            <person name="Sieber C.M.K."/>
            <person name="Emerson J.B."/>
            <person name="Anantharaman K."/>
            <person name="Thomas B.C."/>
            <person name="Malmstrom R."/>
            <person name="Stieglmeier M."/>
            <person name="Klingl A."/>
            <person name="Woyke T."/>
            <person name="Ryan C.M."/>
            <person name="Banfield J.F."/>
        </authorList>
    </citation>
    <scope>NUCLEOTIDE SEQUENCE [LARGE SCALE GENOMIC DNA]</scope>
</reference>
<dbReference type="Proteomes" id="UP000229449">
    <property type="component" value="Unassembled WGS sequence"/>
</dbReference>
<name>A0A2M7RA28_9BACT</name>
<keyword evidence="4 7" id="KW-1133">Transmembrane helix</keyword>
<evidence type="ECO:0000256" key="6">
    <source>
        <dbReference type="ARBA" id="ARBA00038076"/>
    </source>
</evidence>
<evidence type="ECO:0008006" key="12">
    <source>
        <dbReference type="Google" id="ProtNLM"/>
    </source>
</evidence>
<evidence type="ECO:0000256" key="5">
    <source>
        <dbReference type="ARBA" id="ARBA00023136"/>
    </source>
</evidence>
<sequence>MVNKMKQKNTETIQSMNYNDTLSLSMRTFKTRPMRTALTILGVGVGIGAVLFLVSFGYGLQETVLNKITTADALLSLEVSSGKSDIIQLDKDSIEKIIQLPNVAEVSPVIALPSQVNLKDFTSDTTLYAIKPSFLSLSGLVPLKGTFFKTDNNGKNQKQVVISSAMVQLFNIDLEKIIGQQINLIIFVPTVDSDGQNQIEVKEQSEPFTVVGVINDERSSLTYVPIDVLEDINYTTYIGAKVKVINSESMTSVREQIINMGFLVSVLQDTIDQVKKIFSIIQVVLGLFGLIALTVSAIGMFNTMTVMLLERTNEIGIMRSIGVTRKDVRKLFIFEAMIMGFLGGLGGVILGYLGGFLANIGINILANYFGGQTLDLFNSPSWFIILIILFSTIIGFLTGIFPAQRAAKINPLDALRYK</sequence>
<dbReference type="GO" id="GO:0005886">
    <property type="term" value="C:plasma membrane"/>
    <property type="evidence" value="ECO:0007669"/>
    <property type="project" value="UniProtKB-SubCell"/>
</dbReference>
<comment type="caution">
    <text evidence="10">The sequence shown here is derived from an EMBL/GenBank/DDBJ whole genome shotgun (WGS) entry which is preliminary data.</text>
</comment>
<evidence type="ECO:0000259" key="8">
    <source>
        <dbReference type="Pfam" id="PF02687"/>
    </source>
</evidence>
<dbReference type="Pfam" id="PF02687">
    <property type="entry name" value="FtsX"/>
    <property type="match status" value="1"/>
</dbReference>
<dbReference type="InterPro" id="IPR050250">
    <property type="entry name" value="Macrolide_Exporter_MacB"/>
</dbReference>
<evidence type="ECO:0000313" key="11">
    <source>
        <dbReference type="Proteomes" id="UP000229449"/>
    </source>
</evidence>
<dbReference type="EMBL" id="PFMA01000017">
    <property type="protein sequence ID" value="PIY93638.1"/>
    <property type="molecule type" value="Genomic_DNA"/>
</dbReference>
<proteinExistence type="inferred from homology"/>
<feature type="domain" description="ABC3 transporter permease C-terminal" evidence="8">
    <location>
        <begin position="287"/>
        <end position="411"/>
    </location>
</feature>
<protein>
    <recommendedName>
        <fullName evidence="12">ABC transporter permease</fullName>
    </recommendedName>
</protein>
<dbReference type="PANTHER" id="PTHR30572">
    <property type="entry name" value="MEMBRANE COMPONENT OF TRANSPORTER-RELATED"/>
    <property type="match status" value="1"/>
</dbReference>
<dbReference type="GO" id="GO:0022857">
    <property type="term" value="F:transmembrane transporter activity"/>
    <property type="evidence" value="ECO:0007669"/>
    <property type="project" value="TreeGrafter"/>
</dbReference>
<feature type="transmembrane region" description="Helical" evidence="7">
    <location>
        <begin position="283"/>
        <end position="310"/>
    </location>
</feature>
<keyword evidence="5 7" id="KW-0472">Membrane</keyword>
<evidence type="ECO:0000256" key="2">
    <source>
        <dbReference type="ARBA" id="ARBA00022475"/>
    </source>
</evidence>
<keyword evidence="2" id="KW-1003">Cell membrane</keyword>
<feature type="domain" description="MacB-like periplasmic core" evidence="9">
    <location>
        <begin position="36"/>
        <end position="258"/>
    </location>
</feature>
<dbReference type="Pfam" id="PF12704">
    <property type="entry name" value="MacB_PCD"/>
    <property type="match status" value="1"/>
</dbReference>
<gene>
    <name evidence="10" type="ORF">COY69_00585</name>
</gene>
<dbReference type="AlphaFoldDB" id="A0A2M7RA28"/>
<comment type="similarity">
    <text evidence="6">Belongs to the ABC-4 integral membrane protein family.</text>
</comment>
<feature type="transmembrane region" description="Helical" evidence="7">
    <location>
        <begin position="331"/>
        <end position="362"/>
    </location>
</feature>
<dbReference type="InterPro" id="IPR003838">
    <property type="entry name" value="ABC3_permease_C"/>
</dbReference>
<feature type="transmembrane region" description="Helical" evidence="7">
    <location>
        <begin position="382"/>
        <end position="401"/>
    </location>
</feature>
<dbReference type="InterPro" id="IPR025857">
    <property type="entry name" value="MacB_PCD"/>
</dbReference>
<evidence type="ECO:0000256" key="4">
    <source>
        <dbReference type="ARBA" id="ARBA00022989"/>
    </source>
</evidence>
<accession>A0A2M7RA28</accession>